<dbReference type="Proteomes" id="UP000502287">
    <property type="component" value="Chromosome"/>
</dbReference>
<dbReference type="AlphaFoldDB" id="A0AAE6X7X1"/>
<reference evidence="2 5" key="1">
    <citation type="submission" date="2016-03" db="EMBL/GenBank/DDBJ databases">
        <authorList>
            <person name="Hansen M.J."/>
            <person name="Bojesen A.M."/>
            <person name="Planet P."/>
        </authorList>
    </citation>
    <scope>NUCLEOTIDE SEQUENCE [LARGE SCALE GENOMIC DNA]</scope>
    <source>
        <strain evidence="2 5">HPA 21</strain>
    </source>
</reference>
<organism evidence="2 5">
    <name type="scientific">Frederiksenia canicola</name>
    <dbReference type="NCBI Taxonomy" id="123824"/>
    <lineage>
        <taxon>Bacteria</taxon>
        <taxon>Pseudomonadati</taxon>
        <taxon>Pseudomonadota</taxon>
        <taxon>Gammaproteobacteria</taxon>
        <taxon>Pasteurellales</taxon>
        <taxon>Pasteurellaceae</taxon>
        <taxon>Frederiksenia</taxon>
    </lineage>
</organism>
<dbReference type="SMART" id="SM01040">
    <property type="entry name" value="Bro-N"/>
    <property type="match status" value="1"/>
</dbReference>
<gene>
    <name evidence="2" type="ORF">A4G17_08475</name>
    <name evidence="3" type="ORF">EDC49_0464</name>
</gene>
<dbReference type="EMBL" id="RKQT01000001">
    <property type="protein sequence ID" value="RPE96083.1"/>
    <property type="molecule type" value="Genomic_DNA"/>
</dbReference>
<keyword evidence="4" id="KW-1185">Reference proteome</keyword>
<evidence type="ECO:0000313" key="2">
    <source>
        <dbReference type="EMBL" id="QIM65471.1"/>
    </source>
</evidence>
<dbReference type="InterPro" id="IPR003497">
    <property type="entry name" value="BRO_N_domain"/>
</dbReference>
<evidence type="ECO:0000313" key="4">
    <source>
        <dbReference type="Proteomes" id="UP000276901"/>
    </source>
</evidence>
<dbReference type="KEGG" id="fcl:A4G17_08475"/>
<accession>A0AAE6X7X1</accession>
<sequence>MSIKLFEQKEVRSVWDEDQEKWYFSIIDVVEVLTESIDPPAYWRKLKQRLKAEGNETVTNCHGLKMRSRDGKMRMTDVADVQQLLRLIQSIPSPKAEPFKQWLAQVGSERIDEYQDPELTINRAMQDYLRLGYSENWINQRLKSIEIRKELTDEWKRTGVQEGQQFAILTDIITKAWSGKTTKEYKQLKGLKKENLRDNMTNTELILNMLAEASTKDISQAVEPQTFEENQQVAQQGGNVAKVALQELESKTGKKVVSELSAKKILTNNKK</sequence>
<dbReference type="EMBL" id="CP015029">
    <property type="protein sequence ID" value="QIM65471.1"/>
    <property type="molecule type" value="Genomic_DNA"/>
</dbReference>
<proteinExistence type="predicted"/>
<protein>
    <submittedName>
        <fullName evidence="2">Antirepressor</fullName>
    </submittedName>
    <submittedName>
        <fullName evidence="3">BRO family protein</fullName>
    </submittedName>
</protein>
<evidence type="ECO:0000313" key="3">
    <source>
        <dbReference type="EMBL" id="RPE96083.1"/>
    </source>
</evidence>
<dbReference type="Proteomes" id="UP000276901">
    <property type="component" value="Unassembled WGS sequence"/>
</dbReference>
<dbReference type="RefSeq" id="WP_123956000.1">
    <property type="nucleotide sequence ID" value="NZ_CP015029.1"/>
</dbReference>
<dbReference type="Pfam" id="PF02498">
    <property type="entry name" value="Bro-N"/>
    <property type="match status" value="1"/>
</dbReference>
<reference evidence="3 4" key="2">
    <citation type="submission" date="2018-11" db="EMBL/GenBank/DDBJ databases">
        <title>Genomic Encyclopedia of Type Strains, Phase IV (KMG-IV): sequencing the most valuable type-strain genomes for metagenomic binning, comparative biology and taxonomic classification.</title>
        <authorList>
            <person name="Goeker M."/>
        </authorList>
    </citation>
    <scope>NUCLEOTIDE SEQUENCE [LARGE SCALE GENOMIC DNA]</scope>
    <source>
        <strain evidence="3 4">DSM 25797</strain>
    </source>
</reference>
<name>A0AAE6X7X1_9PAST</name>
<feature type="domain" description="Bro-N" evidence="1">
    <location>
        <begin position="10"/>
        <end position="109"/>
    </location>
</feature>
<evidence type="ECO:0000313" key="5">
    <source>
        <dbReference type="Proteomes" id="UP000502287"/>
    </source>
</evidence>
<evidence type="ECO:0000259" key="1">
    <source>
        <dbReference type="SMART" id="SM01040"/>
    </source>
</evidence>